<reference evidence="2 3" key="1">
    <citation type="submission" date="2019-01" db="EMBL/GenBank/DDBJ databases">
        <title>Insights into ecological role of a new deltaproteobacterial order Candidatus Sinidesulfobacterales (Sva0485) by metagenomics and metatranscriptomics.</title>
        <authorList>
            <person name="Tan S."/>
            <person name="Liu J."/>
            <person name="Fang Y."/>
            <person name="Hedlund B."/>
            <person name="Lian Z.-H."/>
            <person name="Huang L.-Y."/>
            <person name="Li J.-T."/>
            <person name="Huang L.-N."/>
            <person name="Li W.-J."/>
            <person name="Jiang H.-C."/>
            <person name="Dong H.-L."/>
            <person name="Shu W.-S."/>
        </authorList>
    </citation>
    <scope>NUCLEOTIDE SEQUENCE [LARGE SCALE GENOMIC DNA]</scope>
    <source>
        <strain evidence="2">AP4</strain>
    </source>
</reference>
<dbReference type="InterPro" id="IPR036390">
    <property type="entry name" value="WH_DNA-bd_sf"/>
</dbReference>
<feature type="domain" description="Schlafen AlbA-2" evidence="1">
    <location>
        <begin position="7"/>
        <end position="112"/>
    </location>
</feature>
<organism evidence="2 3">
    <name type="scientific">Candidatus Acidulodesulfobacterium acidiphilum</name>
    <dbReference type="NCBI Taxonomy" id="2597224"/>
    <lineage>
        <taxon>Bacteria</taxon>
        <taxon>Deltaproteobacteria</taxon>
        <taxon>Candidatus Acidulodesulfobacterales</taxon>
        <taxon>Candidatus Acidulodesulfobacterium</taxon>
    </lineage>
</organism>
<dbReference type="PANTHER" id="PTHR30595:SF6">
    <property type="entry name" value="SCHLAFEN ALBA-2 DOMAIN-CONTAINING PROTEIN"/>
    <property type="match status" value="1"/>
</dbReference>
<dbReference type="PANTHER" id="PTHR30595">
    <property type="entry name" value="GLPR-RELATED TRANSCRIPTIONAL REPRESSOR"/>
    <property type="match status" value="1"/>
</dbReference>
<dbReference type="EMBL" id="SHMQ01000018">
    <property type="protein sequence ID" value="RZV38452.1"/>
    <property type="molecule type" value="Genomic_DNA"/>
</dbReference>
<sequence length="445" mass="50586">MCPNKAESQTVEFKESWRDENLKSLCAFANTEGGRLIVGIDNDGNVVGIKNSKKLLEDLPNKINDILGIVPDIKLSRKQNKEIITIKTDYSYAPVSYHGKFYIRSGSTNQELKGKELTKFMLSKSGKDWEEYIESNSSGDDINAETVEMFKRSAAKRLSLIKQEKDNHVLLEKLNLIEDGKLKRAGILLFGKNPKKYFTGAYIKVGKFLSDTDVISSDDILGNLFEQVEKTLELLKSKYLVSVIGYKGLYRNETLEYPEEALREAVTNAVVHRDYVGAHTQIKVYPDRLVLWNEGGLPSGMKIDDLKKSHASKPRNELIADVFFKAGLIETWGRGTVKIIEECKKAGLPEPEFKEEFGGFSVYFYKKTDFYSEDNLKKLGLNQRQIKLAFYIKENKSANLSSLEGIMPDVSRKTLYRDLRELVDKNVLKATGAKKLRMYKPINLK</sequence>
<accession>A0A520XBH0</accession>
<gene>
    <name evidence="2" type="ORF">EVJ48_06930</name>
</gene>
<dbReference type="Proteomes" id="UP000322454">
    <property type="component" value="Unassembled WGS sequence"/>
</dbReference>
<evidence type="ECO:0000313" key="2">
    <source>
        <dbReference type="EMBL" id="RZV38452.1"/>
    </source>
</evidence>
<dbReference type="InterPro" id="IPR007421">
    <property type="entry name" value="Schlafen_AlbA_2_dom"/>
</dbReference>
<dbReference type="AlphaFoldDB" id="A0A520XBH0"/>
<evidence type="ECO:0000313" key="3">
    <source>
        <dbReference type="Proteomes" id="UP000322454"/>
    </source>
</evidence>
<dbReference type="InterPro" id="IPR038461">
    <property type="entry name" value="Schlafen_AlbA_2_dom_sf"/>
</dbReference>
<dbReference type="Gene3D" id="3.30.950.30">
    <property type="entry name" value="Schlafen, AAA domain"/>
    <property type="match status" value="1"/>
</dbReference>
<protein>
    <submittedName>
        <fullName evidence="2">Transcriptional regulator</fullName>
    </submittedName>
</protein>
<dbReference type="InterPro" id="IPR038475">
    <property type="entry name" value="RecG_C_sf"/>
</dbReference>
<dbReference type="Pfam" id="PF04326">
    <property type="entry name" value="SLFN_AlbA_2"/>
    <property type="match status" value="1"/>
</dbReference>
<evidence type="ECO:0000259" key="1">
    <source>
        <dbReference type="Pfam" id="PF04326"/>
    </source>
</evidence>
<dbReference type="Gene3D" id="3.30.565.60">
    <property type="match status" value="1"/>
</dbReference>
<dbReference type="Pfam" id="PF13749">
    <property type="entry name" value="HATPase_c_4"/>
    <property type="match status" value="1"/>
</dbReference>
<name>A0A520XBH0_9DELT</name>
<dbReference type="SUPFAM" id="SSF46785">
    <property type="entry name" value="Winged helix' DNA-binding domain"/>
    <property type="match status" value="1"/>
</dbReference>
<proteinExistence type="predicted"/>
<comment type="caution">
    <text evidence="2">The sequence shown here is derived from an EMBL/GenBank/DDBJ whole genome shotgun (WGS) entry which is preliminary data.</text>
</comment>